<feature type="transmembrane region" description="Helical" evidence="1">
    <location>
        <begin position="189"/>
        <end position="209"/>
    </location>
</feature>
<organism evidence="3 4">
    <name type="scientific">Halobaculum saliterrae</name>
    <dbReference type="NCBI Taxonomy" id="2073113"/>
    <lineage>
        <taxon>Archaea</taxon>
        <taxon>Methanobacteriati</taxon>
        <taxon>Methanobacteriota</taxon>
        <taxon>Stenosarchaea group</taxon>
        <taxon>Halobacteria</taxon>
        <taxon>Halobacteriales</taxon>
        <taxon>Haloferacaceae</taxon>
        <taxon>Halobaculum</taxon>
    </lineage>
</organism>
<dbReference type="AlphaFoldDB" id="A0A6B0T066"/>
<dbReference type="InterPro" id="IPR000620">
    <property type="entry name" value="EamA_dom"/>
</dbReference>
<dbReference type="OrthoDB" id="214554at2157"/>
<keyword evidence="1" id="KW-0812">Transmembrane</keyword>
<feature type="transmembrane region" description="Helical" evidence="1">
    <location>
        <begin position="221"/>
        <end position="243"/>
    </location>
</feature>
<feature type="transmembrane region" description="Helical" evidence="1">
    <location>
        <begin position="36"/>
        <end position="53"/>
    </location>
</feature>
<name>A0A6B0T066_9EURY</name>
<dbReference type="Proteomes" id="UP000437065">
    <property type="component" value="Unassembled WGS sequence"/>
</dbReference>
<feature type="domain" description="EamA" evidence="2">
    <location>
        <begin position="11"/>
        <end position="140"/>
    </location>
</feature>
<keyword evidence="4" id="KW-1185">Reference proteome</keyword>
<dbReference type="PANTHER" id="PTHR22911:SF76">
    <property type="entry name" value="EAMA DOMAIN-CONTAINING PROTEIN"/>
    <property type="match status" value="1"/>
</dbReference>
<dbReference type="PANTHER" id="PTHR22911">
    <property type="entry name" value="ACYL-MALONYL CONDENSING ENZYME-RELATED"/>
    <property type="match status" value="1"/>
</dbReference>
<reference evidence="3 4" key="1">
    <citation type="submission" date="2019-12" db="EMBL/GenBank/DDBJ databases">
        <title>Isolation and characterization of three novel carbon monoxide-oxidizing members of Halobacteria from salione crusts and soils.</title>
        <authorList>
            <person name="Myers M.R."/>
            <person name="King G.M."/>
        </authorList>
    </citation>
    <scope>NUCLEOTIDE SEQUENCE [LARGE SCALE GENOMIC DNA]</scope>
    <source>
        <strain evidence="3 4">WSA2</strain>
    </source>
</reference>
<evidence type="ECO:0000313" key="3">
    <source>
        <dbReference type="EMBL" id="MXR42233.1"/>
    </source>
</evidence>
<feature type="transmembrane region" description="Helical" evidence="1">
    <location>
        <begin position="129"/>
        <end position="152"/>
    </location>
</feature>
<gene>
    <name evidence="3" type="ORF">GRX01_12900</name>
</gene>
<keyword evidence="1" id="KW-1133">Transmembrane helix</keyword>
<dbReference type="Pfam" id="PF00892">
    <property type="entry name" value="EamA"/>
    <property type="match status" value="2"/>
</dbReference>
<evidence type="ECO:0000256" key="1">
    <source>
        <dbReference type="SAM" id="Phobius"/>
    </source>
</evidence>
<keyword evidence="1" id="KW-0472">Membrane</keyword>
<dbReference type="EMBL" id="WUUS01000008">
    <property type="protein sequence ID" value="MXR42233.1"/>
    <property type="molecule type" value="Genomic_DNA"/>
</dbReference>
<dbReference type="SUPFAM" id="SSF103481">
    <property type="entry name" value="Multidrug resistance efflux transporter EmrE"/>
    <property type="match status" value="2"/>
</dbReference>
<proteinExistence type="predicted"/>
<feature type="transmembrane region" description="Helical" evidence="1">
    <location>
        <begin position="69"/>
        <end position="87"/>
    </location>
</feature>
<sequence>MEERVPPLVGLAVAVVAVSTSAILVEWSGAPSLVKALYRVVFTIALLLPITLARPRDRAAFGKIGTRDLLLAVLSGVALAVHFASWFESLRWTSVAASVTLVQAQPLFVVAGAWALLDERVGPKTVAGIAVALVGMAVMSVGDALLGAAPAVAGPDPVYGNALAVLGAAMAAAYVLLGRSLRQRLPLLPYVVVVYATCALTLLAATLARGHPLLGYGTEEWVLFLAMAAGPGVFGHTVINWALAHVESSVVSVSLLGEPVGSTILAMVLLAEFPSLVTLVGGGVVLAGVITTARARES</sequence>
<protein>
    <submittedName>
        <fullName evidence="3">EamA family transporter</fullName>
    </submittedName>
</protein>
<evidence type="ECO:0000313" key="4">
    <source>
        <dbReference type="Proteomes" id="UP000437065"/>
    </source>
</evidence>
<feature type="transmembrane region" description="Helical" evidence="1">
    <location>
        <begin position="158"/>
        <end position="177"/>
    </location>
</feature>
<feature type="transmembrane region" description="Helical" evidence="1">
    <location>
        <begin position="276"/>
        <end position="295"/>
    </location>
</feature>
<evidence type="ECO:0000259" key="2">
    <source>
        <dbReference type="Pfam" id="PF00892"/>
    </source>
</evidence>
<dbReference type="InterPro" id="IPR037185">
    <property type="entry name" value="EmrE-like"/>
</dbReference>
<comment type="caution">
    <text evidence="3">The sequence shown here is derived from an EMBL/GenBank/DDBJ whole genome shotgun (WGS) entry which is preliminary data.</text>
</comment>
<feature type="transmembrane region" description="Helical" evidence="1">
    <location>
        <begin position="250"/>
        <end position="270"/>
    </location>
</feature>
<feature type="transmembrane region" description="Helical" evidence="1">
    <location>
        <begin position="93"/>
        <end position="117"/>
    </location>
</feature>
<feature type="transmembrane region" description="Helical" evidence="1">
    <location>
        <begin position="7"/>
        <end position="30"/>
    </location>
</feature>
<feature type="domain" description="EamA" evidence="2">
    <location>
        <begin position="160"/>
        <end position="291"/>
    </location>
</feature>
<accession>A0A6B0T066</accession>
<dbReference type="GO" id="GO:0016020">
    <property type="term" value="C:membrane"/>
    <property type="evidence" value="ECO:0007669"/>
    <property type="project" value="InterPro"/>
</dbReference>